<name>A0A4R2Q7H2_9RHOB</name>
<dbReference type="InterPro" id="IPR044925">
    <property type="entry name" value="His-Me_finger_sf"/>
</dbReference>
<dbReference type="AlphaFoldDB" id="A0A4R2Q7H2"/>
<evidence type="ECO:0000259" key="1">
    <source>
        <dbReference type="Pfam" id="PF13392"/>
    </source>
</evidence>
<proteinExistence type="predicted"/>
<dbReference type="Gene3D" id="3.90.75.20">
    <property type="match status" value="1"/>
</dbReference>
<dbReference type="Pfam" id="PF13392">
    <property type="entry name" value="HNH_3"/>
    <property type="match status" value="1"/>
</dbReference>
<gene>
    <name evidence="2" type="ORF">EV662_10149</name>
</gene>
<feature type="domain" description="HNH nuclease" evidence="1">
    <location>
        <begin position="59"/>
        <end position="100"/>
    </location>
</feature>
<keyword evidence="2" id="KW-0378">Hydrolase</keyword>
<comment type="caution">
    <text evidence="2">The sequence shown here is derived from an EMBL/GenBank/DDBJ whole genome shotgun (WGS) entry which is preliminary data.</text>
</comment>
<evidence type="ECO:0000313" key="3">
    <source>
        <dbReference type="Proteomes" id="UP000294835"/>
    </source>
</evidence>
<reference evidence="2 3" key="1">
    <citation type="submission" date="2019-03" db="EMBL/GenBank/DDBJ databases">
        <title>Genomic Encyclopedia of Type Strains, Phase IV (KMG-IV): sequencing the most valuable type-strain genomes for metagenomic binning, comparative biology and taxonomic classification.</title>
        <authorList>
            <person name="Goeker M."/>
        </authorList>
    </citation>
    <scope>NUCLEOTIDE SEQUENCE [LARGE SCALE GENOMIC DNA]</scope>
    <source>
        <strain evidence="2 3">DSM 18063</strain>
    </source>
</reference>
<dbReference type="EMBL" id="SLXP01000001">
    <property type="protein sequence ID" value="TCP43964.1"/>
    <property type="molecule type" value="Genomic_DNA"/>
</dbReference>
<evidence type="ECO:0000313" key="2">
    <source>
        <dbReference type="EMBL" id="TCP43964.1"/>
    </source>
</evidence>
<organism evidence="2 3">
    <name type="scientific">Rhodovulum marinum</name>
    <dbReference type="NCBI Taxonomy" id="320662"/>
    <lineage>
        <taxon>Bacteria</taxon>
        <taxon>Pseudomonadati</taxon>
        <taxon>Pseudomonadota</taxon>
        <taxon>Alphaproteobacteria</taxon>
        <taxon>Rhodobacterales</taxon>
        <taxon>Paracoccaceae</taxon>
        <taxon>Rhodovulum</taxon>
    </lineage>
</organism>
<dbReference type="Proteomes" id="UP000294835">
    <property type="component" value="Unassembled WGS sequence"/>
</dbReference>
<dbReference type="OrthoDB" id="7728307at2"/>
<sequence>MIPPEHPAADRRAALLDRVRARVEIDPQTGCWIWQGPTSGTGPREGYPRMSLDGRTVSVHRVMAAHAFGYLHPGRKVDHTCRTRLCVNPAHLEPVTHLENCRRRDRARAIEAGAAAGEL</sequence>
<dbReference type="RefSeq" id="WP_132460127.1">
    <property type="nucleotide sequence ID" value="NZ_SLXP01000001.1"/>
</dbReference>
<protein>
    <submittedName>
        <fullName evidence="2">HNH endonuclease</fullName>
    </submittedName>
</protein>
<keyword evidence="2" id="KW-0255">Endonuclease</keyword>
<dbReference type="InterPro" id="IPR003615">
    <property type="entry name" value="HNH_nuc"/>
</dbReference>
<dbReference type="GO" id="GO:0004519">
    <property type="term" value="F:endonuclease activity"/>
    <property type="evidence" value="ECO:0007669"/>
    <property type="project" value="UniProtKB-KW"/>
</dbReference>
<keyword evidence="3" id="KW-1185">Reference proteome</keyword>
<keyword evidence="2" id="KW-0540">Nuclease</keyword>
<accession>A0A4R2Q7H2</accession>
<dbReference type="SUPFAM" id="SSF54060">
    <property type="entry name" value="His-Me finger endonucleases"/>
    <property type="match status" value="1"/>
</dbReference>